<evidence type="ECO:0000256" key="17">
    <source>
        <dbReference type="SAM" id="MobiDB-lite"/>
    </source>
</evidence>
<feature type="compositionally biased region" description="Acidic residues" evidence="17">
    <location>
        <begin position="426"/>
        <end position="441"/>
    </location>
</feature>
<feature type="region of interest" description="Disordered" evidence="17">
    <location>
        <begin position="74"/>
        <end position="93"/>
    </location>
</feature>
<dbReference type="PANTHER" id="PTHR10903:SF68">
    <property type="entry name" value="TRANSLOCASE OF CHLOROPLAST 90, CHLOROPLASTIC"/>
    <property type="match status" value="1"/>
</dbReference>
<keyword evidence="3" id="KW-0150">Chloroplast</keyword>
<evidence type="ECO:0000256" key="9">
    <source>
        <dbReference type="ARBA" id="ARBA00022805"/>
    </source>
</evidence>
<dbReference type="GO" id="GO:0015031">
    <property type="term" value="P:protein transport"/>
    <property type="evidence" value="ECO:0007669"/>
    <property type="project" value="UniProtKB-KW"/>
</dbReference>
<reference evidence="19 20" key="1">
    <citation type="submission" date="2017-09" db="EMBL/GenBank/DDBJ databases">
        <title>WGS assembly of Aquilegia coerulea Goldsmith.</title>
        <authorList>
            <person name="Hodges S."/>
            <person name="Kramer E."/>
            <person name="Nordborg M."/>
            <person name="Tomkins J."/>
            <person name="Borevitz J."/>
            <person name="Derieg N."/>
            <person name="Yan J."/>
            <person name="Mihaltcheva S."/>
            <person name="Hayes R.D."/>
            <person name="Rokhsar D."/>
        </authorList>
    </citation>
    <scope>NUCLEOTIDE SEQUENCE [LARGE SCALE GENOMIC DNA]</scope>
    <source>
        <strain evidence="20">cv. Goldsmith</strain>
    </source>
</reference>
<gene>
    <name evidence="19" type="ORF">AQUCO_00600073v1</name>
</gene>
<dbReference type="InterPro" id="IPR005690">
    <property type="entry name" value="Toc86_159"/>
</dbReference>
<keyword evidence="4" id="KW-0934">Plastid</keyword>
<dbReference type="InParanoid" id="A0A2G5EN07"/>
<dbReference type="GO" id="GO:0045036">
    <property type="term" value="P:protein targeting to chloroplast"/>
    <property type="evidence" value="ECO:0007669"/>
    <property type="project" value="InterPro"/>
</dbReference>
<dbReference type="STRING" id="218851.A0A2G5EN07"/>
<feature type="region of interest" description="Disordered" evidence="17">
    <location>
        <begin position="489"/>
        <end position="520"/>
    </location>
</feature>
<keyword evidence="10" id="KW-0460">Magnesium</keyword>
<feature type="region of interest" description="Disordered" evidence="17">
    <location>
        <begin position="418"/>
        <end position="441"/>
    </location>
</feature>
<dbReference type="PROSITE" id="PS51720">
    <property type="entry name" value="G_AIG1"/>
    <property type="match status" value="1"/>
</dbReference>
<evidence type="ECO:0000256" key="8">
    <source>
        <dbReference type="ARBA" id="ARBA00022801"/>
    </source>
</evidence>
<dbReference type="Pfam" id="PF11886">
    <property type="entry name" value="TOC159_MAD"/>
    <property type="match status" value="1"/>
</dbReference>
<dbReference type="InterPro" id="IPR045058">
    <property type="entry name" value="GIMA/IAN/Toc"/>
</dbReference>
<evidence type="ECO:0000256" key="12">
    <source>
        <dbReference type="ARBA" id="ARBA00022989"/>
    </source>
</evidence>
<dbReference type="Pfam" id="PF04548">
    <property type="entry name" value="AIG1"/>
    <property type="match status" value="1"/>
</dbReference>
<keyword evidence="7" id="KW-0547">Nucleotide-binding</keyword>
<name>A0A2G5EN07_AQUCA</name>
<evidence type="ECO:0000313" key="19">
    <source>
        <dbReference type="EMBL" id="PIA57090.1"/>
    </source>
</evidence>
<comment type="subcellular location">
    <subcellularLocation>
        <location evidence="15">Plastid</location>
        <location evidence="15">Chloroplast outer membrane</location>
        <topology evidence="15">Single-pass membrane protein</topology>
    </subcellularLocation>
</comment>
<proteinExistence type="inferred from homology"/>
<evidence type="ECO:0000256" key="6">
    <source>
        <dbReference type="ARBA" id="ARBA00022723"/>
    </source>
</evidence>
<evidence type="ECO:0000256" key="13">
    <source>
        <dbReference type="ARBA" id="ARBA00023134"/>
    </source>
</evidence>
<keyword evidence="8" id="KW-0378">Hydrolase</keyword>
<dbReference type="InterPro" id="IPR024283">
    <property type="entry name" value="TOC159_MAD"/>
</dbReference>
<keyword evidence="6" id="KW-0479">Metal-binding</keyword>
<dbReference type="InterPro" id="IPR006703">
    <property type="entry name" value="G_AIG1"/>
</dbReference>
<keyword evidence="13" id="KW-0342">GTP-binding</keyword>
<evidence type="ECO:0000256" key="2">
    <source>
        <dbReference type="ARBA" id="ARBA00022448"/>
    </source>
</evidence>
<comment type="similarity">
    <text evidence="16">Belongs to the TRAFAC class TrmE-Era-EngA-EngB-Septin-like GTPase superfamily. AIG1/Toc34/Toc159-like paraseptin GTPase family. TOC159 subfamily.</text>
</comment>
<evidence type="ECO:0000256" key="1">
    <source>
        <dbReference type="ARBA" id="ARBA00001946"/>
    </source>
</evidence>
<comment type="cofactor">
    <cofactor evidence="1">
        <name>Mg(2+)</name>
        <dbReference type="ChEBI" id="CHEBI:18420"/>
    </cofactor>
</comment>
<evidence type="ECO:0000256" key="3">
    <source>
        <dbReference type="ARBA" id="ARBA00022528"/>
    </source>
</evidence>
<dbReference type="FunFam" id="3.40.50.300:FF:000413">
    <property type="entry name" value="Translocase of chloroplast 120, chloroplastic"/>
    <property type="match status" value="1"/>
</dbReference>
<keyword evidence="14" id="KW-0472">Membrane</keyword>
<keyword evidence="2" id="KW-0813">Transport</keyword>
<dbReference type="CDD" id="cd01853">
    <property type="entry name" value="Toc34_like"/>
    <property type="match status" value="1"/>
</dbReference>
<organism evidence="19 20">
    <name type="scientific">Aquilegia coerulea</name>
    <name type="common">Rocky mountain columbine</name>
    <dbReference type="NCBI Taxonomy" id="218851"/>
    <lineage>
        <taxon>Eukaryota</taxon>
        <taxon>Viridiplantae</taxon>
        <taxon>Streptophyta</taxon>
        <taxon>Embryophyta</taxon>
        <taxon>Tracheophyta</taxon>
        <taxon>Spermatophyta</taxon>
        <taxon>Magnoliopsida</taxon>
        <taxon>Ranunculales</taxon>
        <taxon>Ranunculaceae</taxon>
        <taxon>Thalictroideae</taxon>
        <taxon>Aquilegia</taxon>
    </lineage>
</organism>
<dbReference type="GO" id="GO:0005525">
    <property type="term" value="F:GTP binding"/>
    <property type="evidence" value="ECO:0007669"/>
    <property type="project" value="UniProtKB-KW"/>
</dbReference>
<keyword evidence="9" id="KW-1002">Plastid outer membrane</keyword>
<dbReference type="PANTHER" id="PTHR10903">
    <property type="entry name" value="GTPASE, IMAP FAMILY MEMBER-RELATED"/>
    <property type="match status" value="1"/>
</dbReference>
<keyword evidence="20" id="KW-1185">Reference proteome</keyword>
<sequence>MVDDSIFKFQNRMKAFKDWISSQAVSKSLLSSRPLLGGGNIFEEETINENNEIQGSTATGMQERPVSANNLLQSSIDNEESRRASADDLGLSGNMDRNRMDPLAKIESLQIKFMRLVHRLGQSHDNILVAKVLYRLHLATLIRVGEKTSLRNDRARAMAAELEAAGRPDLNFSLRILVLGKTGVGKSATINSIFDQMKAATDAFQPATNHIREVIGTSKGIKLTFIDTPGLLPSSTRNVRRNRKILRSVKNFIRNTPPDIVLYFERLDHINMGYSDFPLLKLITDTFGSAIWLNTILVMTHSSGALPEGPNGYPVSYEPFVAQCTNLVQHYIHQAVSDLKIENPVLMVENHPQCKKNISGEKVLPNGQAWRSQFLLLCICMKVLGDANTLLKFRDGFQIGPSASNRLPSLPHLLSTLLRPRSTERENDELDDQDTDDEDEYDQLPPIRILTKAQFEKLTKSQKNAYLDELDYRETLYLKKQLRADIQKRRNNLLPKDGNSANDEDYDNHEGNPEAVQLPDIAVPPSFDSDWPVHRYRCVVTSDQWLARPVLDPQGWDHDVGFDGINLENVVEMKKNLHLSVLGQLSKDKQDFSVQTECNALFTDLKGSSASASLDVQTAGKDLVCTARGDTKLRNLKHNTTGCGVSVTSFGNKYFVGAKIEDTISVGRRVELDLNVGRMGGLGQVAYGGSFEATVRGRDYPVRNEKIGLTMTVLSFDKEMVFGGNILSDFRIGHSSKISLNANLNSRRMGQICVKTSSSDHVEIGLIAVISICRAIFRRRAIEDRTVD</sequence>
<dbReference type="Gene3D" id="3.40.50.300">
    <property type="entry name" value="P-loop containing nucleotide triphosphate hydrolases"/>
    <property type="match status" value="1"/>
</dbReference>
<dbReference type="InterPro" id="IPR027417">
    <property type="entry name" value="P-loop_NTPase"/>
</dbReference>
<evidence type="ECO:0000256" key="5">
    <source>
        <dbReference type="ARBA" id="ARBA00022692"/>
    </source>
</evidence>
<keyword evidence="5" id="KW-0812">Transmembrane</keyword>
<dbReference type="FunCoup" id="A0A2G5EN07">
    <property type="interactions" value="2126"/>
</dbReference>
<dbReference type="EMBL" id="KZ305023">
    <property type="protein sequence ID" value="PIA57090.1"/>
    <property type="molecule type" value="Genomic_DNA"/>
</dbReference>
<evidence type="ECO:0000256" key="15">
    <source>
        <dbReference type="ARBA" id="ARBA00023766"/>
    </source>
</evidence>
<feature type="domain" description="AIG1-type G" evidence="18">
    <location>
        <begin position="171"/>
        <end position="402"/>
    </location>
</feature>
<dbReference type="OrthoDB" id="8954335at2759"/>
<dbReference type="Proteomes" id="UP000230069">
    <property type="component" value="Unassembled WGS sequence"/>
</dbReference>
<dbReference type="GO" id="GO:0009707">
    <property type="term" value="C:chloroplast outer membrane"/>
    <property type="evidence" value="ECO:0007669"/>
    <property type="project" value="UniProtKB-SubCell"/>
</dbReference>
<keyword evidence="12" id="KW-1133">Transmembrane helix</keyword>
<dbReference type="NCBIfam" id="TIGR00993">
    <property type="entry name" value="3a0901s04IAP86"/>
    <property type="match status" value="1"/>
</dbReference>
<evidence type="ECO:0000259" key="18">
    <source>
        <dbReference type="PROSITE" id="PS51720"/>
    </source>
</evidence>
<evidence type="ECO:0000313" key="20">
    <source>
        <dbReference type="Proteomes" id="UP000230069"/>
    </source>
</evidence>
<protein>
    <recommendedName>
        <fullName evidence="18">AIG1-type G domain-containing protein</fullName>
    </recommendedName>
</protein>
<evidence type="ECO:0000256" key="7">
    <source>
        <dbReference type="ARBA" id="ARBA00022741"/>
    </source>
</evidence>
<evidence type="ECO:0000256" key="14">
    <source>
        <dbReference type="ARBA" id="ARBA00023136"/>
    </source>
</evidence>
<evidence type="ECO:0000256" key="16">
    <source>
        <dbReference type="ARBA" id="ARBA00023775"/>
    </source>
</evidence>
<dbReference type="GO" id="GO:0003924">
    <property type="term" value="F:GTPase activity"/>
    <property type="evidence" value="ECO:0007669"/>
    <property type="project" value="InterPro"/>
</dbReference>
<evidence type="ECO:0000256" key="11">
    <source>
        <dbReference type="ARBA" id="ARBA00022927"/>
    </source>
</evidence>
<accession>A0A2G5EN07</accession>
<keyword evidence="11" id="KW-0653">Protein transport</keyword>
<dbReference type="SUPFAM" id="SSF52540">
    <property type="entry name" value="P-loop containing nucleoside triphosphate hydrolases"/>
    <property type="match status" value="1"/>
</dbReference>
<dbReference type="AlphaFoldDB" id="A0A2G5EN07"/>
<evidence type="ECO:0000256" key="10">
    <source>
        <dbReference type="ARBA" id="ARBA00022842"/>
    </source>
</evidence>
<evidence type="ECO:0000256" key="4">
    <source>
        <dbReference type="ARBA" id="ARBA00022640"/>
    </source>
</evidence>
<dbReference type="GO" id="GO:0046872">
    <property type="term" value="F:metal ion binding"/>
    <property type="evidence" value="ECO:0007669"/>
    <property type="project" value="UniProtKB-KW"/>
</dbReference>